<evidence type="ECO:0000256" key="13">
    <source>
        <dbReference type="SAM" id="MobiDB-lite"/>
    </source>
</evidence>
<dbReference type="PROSITE" id="PS51030">
    <property type="entry name" value="NUCLEAR_REC_DBD_2"/>
    <property type="match status" value="1"/>
</dbReference>
<keyword evidence="6 12" id="KW-0805">Transcription regulation</keyword>
<keyword evidence="8 12" id="KW-0804">Transcription</keyword>
<feature type="domain" description="NR LBD" evidence="15">
    <location>
        <begin position="117"/>
        <end position="389"/>
    </location>
</feature>
<evidence type="ECO:0000256" key="2">
    <source>
        <dbReference type="ARBA" id="ARBA00005993"/>
    </source>
</evidence>
<reference evidence="17" key="1">
    <citation type="submission" date="2022-11" db="UniProtKB">
        <authorList>
            <consortium name="WormBaseParasite"/>
        </authorList>
    </citation>
    <scope>IDENTIFICATION</scope>
</reference>
<dbReference type="WBParaSite" id="PSAMB.scaffold5size155369.g239.t1">
    <property type="protein sequence ID" value="PSAMB.scaffold5size155369.g239.t1"/>
    <property type="gene ID" value="PSAMB.scaffold5size155369.g239"/>
</dbReference>
<comment type="similarity">
    <text evidence="2 12">Belongs to the nuclear hormone receptor family.</text>
</comment>
<dbReference type="Pfam" id="PF00105">
    <property type="entry name" value="zf-C4"/>
    <property type="match status" value="1"/>
</dbReference>
<dbReference type="InterPro" id="IPR013088">
    <property type="entry name" value="Znf_NHR/GATA"/>
</dbReference>
<dbReference type="Pfam" id="PF00104">
    <property type="entry name" value="Hormone_recep"/>
    <property type="match status" value="1"/>
</dbReference>
<dbReference type="SMART" id="SM00430">
    <property type="entry name" value="HOLI"/>
    <property type="match status" value="1"/>
</dbReference>
<dbReference type="PRINTS" id="PR00398">
    <property type="entry name" value="STRDHORMONER"/>
</dbReference>
<dbReference type="GO" id="GO:0003700">
    <property type="term" value="F:DNA-binding transcription factor activity"/>
    <property type="evidence" value="ECO:0007669"/>
    <property type="project" value="InterPro"/>
</dbReference>
<dbReference type="PANTHER" id="PTHR47519">
    <property type="entry name" value="NUCLEAR HORMONE RECEPTOR FAMILY MEMBER NHR-31-RELATED"/>
    <property type="match status" value="1"/>
</dbReference>
<comment type="subcellular location">
    <subcellularLocation>
        <location evidence="1 12">Nucleus</location>
    </subcellularLocation>
</comment>
<dbReference type="FunFam" id="3.30.50.10:FF:000030">
    <property type="entry name" value="Nuclear Hormone Receptor family"/>
    <property type="match status" value="1"/>
</dbReference>
<dbReference type="SMART" id="SM00399">
    <property type="entry name" value="ZnF_C4"/>
    <property type="match status" value="1"/>
</dbReference>
<dbReference type="InterPro" id="IPR035500">
    <property type="entry name" value="NHR-like_dom_sf"/>
</dbReference>
<dbReference type="InterPro" id="IPR052496">
    <property type="entry name" value="Orphan_Nuclear_Rcpt"/>
</dbReference>
<dbReference type="Proteomes" id="UP000887566">
    <property type="component" value="Unplaced"/>
</dbReference>
<feature type="domain" description="Nuclear receptor" evidence="14">
    <location>
        <begin position="5"/>
        <end position="80"/>
    </location>
</feature>
<protein>
    <submittedName>
        <fullName evidence="17">Uncharacterized protein</fullName>
    </submittedName>
</protein>
<feature type="region of interest" description="Disordered" evidence="13">
    <location>
        <begin position="463"/>
        <end position="491"/>
    </location>
</feature>
<keyword evidence="5 12" id="KW-0862">Zinc</keyword>
<evidence type="ECO:0000256" key="1">
    <source>
        <dbReference type="ARBA" id="ARBA00004123"/>
    </source>
</evidence>
<dbReference type="PROSITE" id="PS51843">
    <property type="entry name" value="NR_LBD"/>
    <property type="match status" value="1"/>
</dbReference>
<evidence type="ECO:0000256" key="10">
    <source>
        <dbReference type="ARBA" id="ARBA00023242"/>
    </source>
</evidence>
<dbReference type="InterPro" id="IPR049636">
    <property type="entry name" value="HNF4-like_DBD"/>
</dbReference>
<evidence type="ECO:0000256" key="11">
    <source>
        <dbReference type="ARBA" id="ARBA00037512"/>
    </source>
</evidence>
<dbReference type="InterPro" id="IPR001628">
    <property type="entry name" value="Znf_hrmn_rcpt"/>
</dbReference>
<evidence type="ECO:0000256" key="12">
    <source>
        <dbReference type="RuleBase" id="RU004334"/>
    </source>
</evidence>
<feature type="region of interest" description="Disordered" evidence="13">
    <location>
        <begin position="79"/>
        <end position="109"/>
    </location>
</feature>
<evidence type="ECO:0000256" key="3">
    <source>
        <dbReference type="ARBA" id="ARBA00022723"/>
    </source>
</evidence>
<keyword evidence="10 12" id="KW-0539">Nucleus</keyword>
<evidence type="ECO:0000313" key="17">
    <source>
        <dbReference type="WBParaSite" id="PSAMB.scaffold5size155369.g239.t1"/>
    </source>
</evidence>
<dbReference type="CDD" id="cd06960">
    <property type="entry name" value="NR_DBD_HNF4A"/>
    <property type="match status" value="1"/>
</dbReference>
<evidence type="ECO:0000256" key="4">
    <source>
        <dbReference type="ARBA" id="ARBA00022771"/>
    </source>
</evidence>
<keyword evidence="3 12" id="KW-0479">Metal-binding</keyword>
<keyword evidence="4 12" id="KW-0863">Zinc-finger</keyword>
<evidence type="ECO:0000313" key="16">
    <source>
        <dbReference type="Proteomes" id="UP000887566"/>
    </source>
</evidence>
<evidence type="ECO:0000256" key="8">
    <source>
        <dbReference type="ARBA" id="ARBA00023163"/>
    </source>
</evidence>
<dbReference type="InterPro" id="IPR001723">
    <property type="entry name" value="Nuclear_hrmn_rcpt"/>
</dbReference>
<keyword evidence="7 12" id="KW-0238">DNA-binding</keyword>
<comment type="function">
    <text evidence="11">Orphan nuclear receptor.</text>
</comment>
<evidence type="ECO:0000256" key="9">
    <source>
        <dbReference type="ARBA" id="ARBA00023170"/>
    </source>
</evidence>
<dbReference type="SUPFAM" id="SSF57716">
    <property type="entry name" value="Glucocorticoid receptor-like (DNA-binding domain)"/>
    <property type="match status" value="1"/>
</dbReference>
<dbReference type="GO" id="GO:0000978">
    <property type="term" value="F:RNA polymerase II cis-regulatory region sequence-specific DNA binding"/>
    <property type="evidence" value="ECO:0007669"/>
    <property type="project" value="InterPro"/>
</dbReference>
<dbReference type="PRINTS" id="PR00047">
    <property type="entry name" value="STROIDFINGER"/>
</dbReference>
<evidence type="ECO:0000256" key="6">
    <source>
        <dbReference type="ARBA" id="ARBA00023015"/>
    </source>
</evidence>
<evidence type="ECO:0000256" key="7">
    <source>
        <dbReference type="ARBA" id="ARBA00023125"/>
    </source>
</evidence>
<organism evidence="16 17">
    <name type="scientific">Plectus sambesii</name>
    <dbReference type="NCBI Taxonomy" id="2011161"/>
    <lineage>
        <taxon>Eukaryota</taxon>
        <taxon>Metazoa</taxon>
        <taxon>Ecdysozoa</taxon>
        <taxon>Nematoda</taxon>
        <taxon>Chromadorea</taxon>
        <taxon>Plectida</taxon>
        <taxon>Plectina</taxon>
        <taxon>Plectoidea</taxon>
        <taxon>Plectidae</taxon>
        <taxon>Plectus</taxon>
    </lineage>
</organism>
<dbReference type="Gene3D" id="1.10.565.10">
    <property type="entry name" value="Retinoid X Receptor"/>
    <property type="match status" value="1"/>
</dbReference>
<keyword evidence="16" id="KW-1185">Reference proteome</keyword>
<proteinExistence type="inferred from homology"/>
<evidence type="ECO:0000256" key="5">
    <source>
        <dbReference type="ARBA" id="ARBA00022833"/>
    </source>
</evidence>
<name>A0A914X0X2_9BILA</name>
<keyword evidence="9 12" id="KW-0675">Receptor</keyword>
<dbReference type="CDD" id="cd06157">
    <property type="entry name" value="NR_LBD"/>
    <property type="match status" value="1"/>
</dbReference>
<dbReference type="InterPro" id="IPR000536">
    <property type="entry name" value="Nucl_hrmn_rcpt_lig-bd"/>
</dbReference>
<dbReference type="GO" id="GO:0008270">
    <property type="term" value="F:zinc ion binding"/>
    <property type="evidence" value="ECO:0007669"/>
    <property type="project" value="UniProtKB-KW"/>
</dbReference>
<dbReference type="SUPFAM" id="SSF48508">
    <property type="entry name" value="Nuclear receptor ligand-binding domain"/>
    <property type="match status" value="1"/>
</dbReference>
<sequence>MDADEGVCAVCGDTNAKMHYGKMACYGCKGFFRRTIKDKHRYICRYERQCVVDKQQRNACRYCRFKRCIAVGMDPNAVQPDRDVTGKQRSPRSKKLEVTSRTTSDDSSDWTMRLPLDVRSLMMHLMNIEAQVVRGQVSPYSQECPPVRNRKGTLRDLFEKPGVDMFPGERYEMRHEPNRMASMEELKATGRRSVFAAADWIVSLSEIIDLKLTDDKIALLKASFAPLFMFNLAARTAQNNTKEEILCLSCCSYVPRILPAHFTETNHLANNLIGRIIDELVGPIRKMNLNEQEIVAFKAIVLLNPEAKGLSPGASRTVSQLRDRAQEALFQVIRGLHPTSTASSRFGNLLFLLPTLSTLTSVMSDNVQLANAFNVTRTGPMLAEIFGDFPCDADFLQDLDLSGDEGGRHGSSLSLHVDDQHSDHYITNYTDDYVAHYSSPVSEVGHEVGRHAIATQASNMTDDWTQTDEEDNGGGGGYMNGGSQSPIGSYVENEFDPFSAVSPAPLQIGCGQLFALINDIDPANGFHLL</sequence>
<dbReference type="PROSITE" id="PS00031">
    <property type="entry name" value="NUCLEAR_REC_DBD_1"/>
    <property type="match status" value="1"/>
</dbReference>
<evidence type="ECO:0000259" key="14">
    <source>
        <dbReference type="PROSITE" id="PS51030"/>
    </source>
</evidence>
<evidence type="ECO:0000259" key="15">
    <source>
        <dbReference type="PROSITE" id="PS51843"/>
    </source>
</evidence>
<dbReference type="Gene3D" id="3.30.50.10">
    <property type="entry name" value="Erythroid Transcription Factor GATA-1, subunit A"/>
    <property type="match status" value="1"/>
</dbReference>
<dbReference type="AlphaFoldDB" id="A0A914X0X2"/>
<accession>A0A914X0X2</accession>
<dbReference type="GO" id="GO:0005634">
    <property type="term" value="C:nucleus"/>
    <property type="evidence" value="ECO:0007669"/>
    <property type="project" value="UniProtKB-SubCell"/>
</dbReference>